<evidence type="ECO:0000256" key="3">
    <source>
        <dbReference type="ARBA" id="ARBA00046343"/>
    </source>
</evidence>
<feature type="repeat" description="WD" evidence="4">
    <location>
        <begin position="25"/>
        <end position="59"/>
    </location>
</feature>
<evidence type="ECO:0000313" key="6">
    <source>
        <dbReference type="EMBL" id="KAG7561895.1"/>
    </source>
</evidence>
<keyword evidence="2" id="KW-0677">Repeat</keyword>
<dbReference type="SMART" id="SM00320">
    <property type="entry name" value="WD40"/>
    <property type="match status" value="6"/>
</dbReference>
<accession>A0A8K0JP63</accession>
<gene>
    <name evidence="6" type="ORF">FFLO_02712</name>
</gene>
<dbReference type="InterPro" id="IPR015943">
    <property type="entry name" value="WD40/YVTN_repeat-like_dom_sf"/>
</dbReference>
<dbReference type="Gene3D" id="2.130.10.10">
    <property type="entry name" value="YVTN repeat-like/Quinoprotein amine dehydrogenase"/>
    <property type="match status" value="4"/>
</dbReference>
<dbReference type="InterPro" id="IPR036322">
    <property type="entry name" value="WD40_repeat_dom_sf"/>
</dbReference>
<reference evidence="6" key="1">
    <citation type="submission" date="2020-04" db="EMBL/GenBank/DDBJ databases">
        <title>Analysis of mating type loci in Filobasidium floriforme.</title>
        <authorList>
            <person name="Nowrousian M."/>
        </authorList>
    </citation>
    <scope>NUCLEOTIDE SEQUENCE</scope>
    <source>
        <strain evidence="6">CBS 6242</strain>
    </source>
</reference>
<proteinExistence type="inferred from homology"/>
<dbReference type="Proteomes" id="UP000812966">
    <property type="component" value="Unassembled WGS sequence"/>
</dbReference>
<dbReference type="GO" id="GO:0006406">
    <property type="term" value="P:mRNA export from nucleus"/>
    <property type="evidence" value="ECO:0007669"/>
    <property type="project" value="InterPro"/>
</dbReference>
<dbReference type="Pfam" id="PF00400">
    <property type="entry name" value="WD40"/>
    <property type="match status" value="2"/>
</dbReference>
<evidence type="ECO:0000256" key="1">
    <source>
        <dbReference type="ARBA" id="ARBA00022574"/>
    </source>
</evidence>
<comment type="similarity">
    <text evidence="3">Belongs to the THOC3 family.</text>
</comment>
<feature type="region of interest" description="Disordered" evidence="5">
    <location>
        <begin position="407"/>
        <end position="428"/>
    </location>
</feature>
<evidence type="ECO:0000256" key="4">
    <source>
        <dbReference type="PROSITE-ProRule" id="PRU00221"/>
    </source>
</evidence>
<evidence type="ECO:0000256" key="5">
    <source>
        <dbReference type="SAM" id="MobiDB-lite"/>
    </source>
</evidence>
<dbReference type="PROSITE" id="PS50294">
    <property type="entry name" value="WD_REPEATS_REGION"/>
    <property type="match status" value="1"/>
</dbReference>
<evidence type="ECO:0000313" key="7">
    <source>
        <dbReference type="Proteomes" id="UP000812966"/>
    </source>
</evidence>
<name>A0A8K0JP63_9TREE</name>
<protein>
    <recommendedName>
        <fullName evidence="8">Anaphase-promoting complex subunit 4 WD40 domain-containing protein</fullName>
    </recommendedName>
</protein>
<dbReference type="PANTHER" id="PTHR22839">
    <property type="entry name" value="THO COMPLEX SUBUNIT 3 THO3"/>
    <property type="match status" value="1"/>
</dbReference>
<comment type="caution">
    <text evidence="6">The sequence shown here is derived from an EMBL/GenBank/DDBJ whole genome shotgun (WGS) entry which is preliminary data.</text>
</comment>
<keyword evidence="1 4" id="KW-0853">WD repeat</keyword>
<dbReference type="InterPro" id="IPR040132">
    <property type="entry name" value="Tex1/THOC3"/>
</dbReference>
<feature type="compositionally biased region" description="Basic and acidic residues" evidence="5">
    <location>
        <begin position="145"/>
        <end position="158"/>
    </location>
</feature>
<dbReference type="GO" id="GO:0000445">
    <property type="term" value="C:THO complex part of transcription export complex"/>
    <property type="evidence" value="ECO:0007669"/>
    <property type="project" value="TreeGrafter"/>
</dbReference>
<sequence>MDFTLPHVRGLKPPRPTAPRATLDKNNHEGPVNCLAWSCDGHHLATGGEDKTVKIWQFKHGAVPPFSLVKTDGSTILQSADPRDLSAQDSPATTSTAPITALAFSPRHPDILAVASHVEGWNPAAHGVEGGLHGVDVVHGSGSRSGRDAARSGEEKMQKVPMQRPRVTIWNIKTRRPISTILLSHNPVSMTFHPSAYQLLIVCMDKTAVDYGVFCWQQETSIMAEAINETYGSPLDREVQPTDTIDPASNFLKDDTAIDAAERRKRKEDVESRLAHQRRVETEGDEGWTIRRDVELVLKERSEELRGRGFDGGVSELNGACFSPCGTRLYTGNHDGTVHLWHYPTVPNAGPSTQSAGSPMAVEADPPSVSESTQIARVDAENEETVQGDMDTSGEVVQGANMASESAEAISTPPEGHDQKAEDGGVIPRSPVLPDQAAEVTKMPLVWLKCIETNQGCVNCIEMDPRRRFFVTGGSEGLVAVCTLADGVPFTTFSTYTEEIKYVKLSWNGEVLVIAGSDRVELVNVIDGDVRRIEVDGRVQAVQWSPARLVLAWVTAKQGETSGKWYSLQM</sequence>
<keyword evidence="7" id="KW-1185">Reference proteome</keyword>
<dbReference type="InterPro" id="IPR001680">
    <property type="entry name" value="WD40_rpt"/>
</dbReference>
<dbReference type="SUPFAM" id="SSF50978">
    <property type="entry name" value="WD40 repeat-like"/>
    <property type="match status" value="1"/>
</dbReference>
<dbReference type="PANTHER" id="PTHR22839:SF0">
    <property type="entry name" value="THO COMPLEX SUBUNIT 3"/>
    <property type="match status" value="1"/>
</dbReference>
<feature type="region of interest" description="Disordered" evidence="5">
    <location>
        <begin position="141"/>
        <end position="161"/>
    </location>
</feature>
<evidence type="ECO:0000256" key="2">
    <source>
        <dbReference type="ARBA" id="ARBA00022737"/>
    </source>
</evidence>
<dbReference type="EMBL" id="JABELV010000044">
    <property type="protein sequence ID" value="KAG7561895.1"/>
    <property type="molecule type" value="Genomic_DNA"/>
</dbReference>
<feature type="repeat" description="WD" evidence="4">
    <location>
        <begin position="310"/>
        <end position="341"/>
    </location>
</feature>
<evidence type="ECO:0008006" key="8">
    <source>
        <dbReference type="Google" id="ProtNLM"/>
    </source>
</evidence>
<feature type="region of interest" description="Disordered" evidence="5">
    <location>
        <begin position="1"/>
        <end position="25"/>
    </location>
</feature>
<dbReference type="PROSITE" id="PS50082">
    <property type="entry name" value="WD_REPEATS_2"/>
    <property type="match status" value="2"/>
</dbReference>
<dbReference type="AlphaFoldDB" id="A0A8K0JP63"/>
<organism evidence="6 7">
    <name type="scientific">Filobasidium floriforme</name>
    <dbReference type="NCBI Taxonomy" id="5210"/>
    <lineage>
        <taxon>Eukaryota</taxon>
        <taxon>Fungi</taxon>
        <taxon>Dikarya</taxon>
        <taxon>Basidiomycota</taxon>
        <taxon>Agaricomycotina</taxon>
        <taxon>Tremellomycetes</taxon>
        <taxon>Filobasidiales</taxon>
        <taxon>Filobasidiaceae</taxon>
        <taxon>Filobasidium</taxon>
    </lineage>
</organism>